<dbReference type="OrthoDB" id="5296at2759"/>
<gene>
    <name evidence="3" type="ORF">E8E13_010203</name>
</gene>
<dbReference type="Pfam" id="PF13561">
    <property type="entry name" value="adh_short_C2"/>
    <property type="match status" value="1"/>
</dbReference>
<dbReference type="Proteomes" id="UP000801428">
    <property type="component" value="Unassembled WGS sequence"/>
</dbReference>
<feature type="compositionally biased region" description="Polar residues" evidence="2">
    <location>
        <begin position="1075"/>
        <end position="1084"/>
    </location>
</feature>
<dbReference type="InterPro" id="IPR002347">
    <property type="entry name" value="SDR_fam"/>
</dbReference>
<dbReference type="EMBL" id="SWKU01000003">
    <property type="protein sequence ID" value="KAF3008762.1"/>
    <property type="molecule type" value="Genomic_DNA"/>
</dbReference>
<feature type="compositionally biased region" description="Polar residues" evidence="2">
    <location>
        <begin position="1220"/>
        <end position="1237"/>
    </location>
</feature>
<proteinExistence type="inferred from homology"/>
<evidence type="ECO:0000256" key="1">
    <source>
        <dbReference type="ARBA" id="ARBA00006484"/>
    </source>
</evidence>
<accession>A0A9P4TMK1</accession>
<feature type="compositionally biased region" description="Basic and acidic residues" evidence="2">
    <location>
        <begin position="630"/>
        <end position="643"/>
    </location>
</feature>
<feature type="compositionally biased region" description="Low complexity" evidence="2">
    <location>
        <begin position="1207"/>
        <end position="1219"/>
    </location>
</feature>
<feature type="region of interest" description="Disordered" evidence="2">
    <location>
        <begin position="999"/>
        <end position="1040"/>
    </location>
</feature>
<feature type="compositionally biased region" description="Basic and acidic residues" evidence="2">
    <location>
        <begin position="102"/>
        <end position="112"/>
    </location>
</feature>
<evidence type="ECO:0000313" key="4">
    <source>
        <dbReference type="Proteomes" id="UP000801428"/>
    </source>
</evidence>
<feature type="compositionally biased region" description="Pro residues" evidence="2">
    <location>
        <begin position="329"/>
        <end position="340"/>
    </location>
</feature>
<evidence type="ECO:0000256" key="2">
    <source>
        <dbReference type="SAM" id="MobiDB-lite"/>
    </source>
</evidence>
<reference evidence="3" key="1">
    <citation type="submission" date="2019-04" db="EMBL/GenBank/DDBJ databases">
        <title>Sequencing of skin fungus with MAO and IRED activity.</title>
        <authorList>
            <person name="Marsaioli A.J."/>
            <person name="Bonatto J.M.C."/>
            <person name="Reis Junior O."/>
        </authorList>
    </citation>
    <scope>NUCLEOTIDE SEQUENCE</scope>
    <source>
        <strain evidence="3">30M1</strain>
    </source>
</reference>
<keyword evidence="4" id="KW-1185">Reference proteome</keyword>
<feature type="compositionally biased region" description="Polar residues" evidence="2">
    <location>
        <begin position="1122"/>
        <end position="1132"/>
    </location>
</feature>
<dbReference type="PANTHER" id="PTHR43544">
    <property type="entry name" value="SHORT-CHAIN DEHYDROGENASE/REDUCTASE"/>
    <property type="match status" value="1"/>
</dbReference>
<feature type="region of interest" description="Disordered" evidence="2">
    <location>
        <begin position="38"/>
        <end position="71"/>
    </location>
</feature>
<feature type="compositionally biased region" description="Basic and acidic residues" evidence="2">
    <location>
        <begin position="1002"/>
        <end position="1023"/>
    </location>
</feature>
<dbReference type="GO" id="GO:0005737">
    <property type="term" value="C:cytoplasm"/>
    <property type="evidence" value="ECO:0007669"/>
    <property type="project" value="TreeGrafter"/>
</dbReference>
<organism evidence="3 4">
    <name type="scientific">Curvularia kusanoi</name>
    <name type="common">Cochliobolus kusanoi</name>
    <dbReference type="NCBI Taxonomy" id="90978"/>
    <lineage>
        <taxon>Eukaryota</taxon>
        <taxon>Fungi</taxon>
        <taxon>Dikarya</taxon>
        <taxon>Ascomycota</taxon>
        <taxon>Pezizomycotina</taxon>
        <taxon>Dothideomycetes</taxon>
        <taxon>Pleosporomycetidae</taxon>
        <taxon>Pleosporales</taxon>
        <taxon>Pleosporineae</taxon>
        <taxon>Pleosporaceae</taxon>
        <taxon>Curvularia</taxon>
    </lineage>
</organism>
<feature type="region of interest" description="Disordered" evidence="2">
    <location>
        <begin position="1285"/>
        <end position="1320"/>
    </location>
</feature>
<feature type="compositionally biased region" description="Polar residues" evidence="2">
    <location>
        <begin position="38"/>
        <end position="48"/>
    </location>
</feature>
<protein>
    <submittedName>
        <fullName evidence="3">Uncharacterized protein</fullName>
    </submittedName>
</protein>
<feature type="region of interest" description="Disordered" evidence="2">
    <location>
        <begin position="310"/>
        <end position="343"/>
    </location>
</feature>
<dbReference type="SUPFAM" id="SSF51735">
    <property type="entry name" value="NAD(P)-binding Rossmann-fold domains"/>
    <property type="match status" value="1"/>
</dbReference>
<dbReference type="GO" id="GO:0016491">
    <property type="term" value="F:oxidoreductase activity"/>
    <property type="evidence" value="ECO:0007669"/>
    <property type="project" value="TreeGrafter"/>
</dbReference>
<evidence type="ECO:0000313" key="3">
    <source>
        <dbReference type="EMBL" id="KAF3008762.1"/>
    </source>
</evidence>
<dbReference type="InterPro" id="IPR051468">
    <property type="entry name" value="Fungal_SecMetab_SDRs"/>
</dbReference>
<feature type="compositionally biased region" description="Basic residues" evidence="2">
    <location>
        <begin position="644"/>
        <end position="655"/>
    </location>
</feature>
<feature type="compositionally biased region" description="Basic and acidic residues" evidence="2">
    <location>
        <begin position="223"/>
        <end position="242"/>
    </location>
</feature>
<feature type="region of interest" description="Disordered" evidence="2">
    <location>
        <begin position="608"/>
        <end position="696"/>
    </location>
</feature>
<sequence>MIESLSSTEKLINSFPMFGHPGISALEYAGTLAASQEQNRRASVTSVSLKRKSTAETHNENTKSKAAAATNKHETKLPLAPVHYIDDSGTQRKRKDMFVNHTPRDFDMHPPRNVEVYRPSTSSSNENYSRPRINGQNSRSSSAGPPLEQKRLTVNSGAPFELDSTEVGVASSPQMFASSPPIAPEVYRPLVAPPHRRSVSSPLTKIITYQPRQARAIISNSHQRREVRVRSTSTPDHDLKEKKLSRRQTPYKVTGPVTDSDLPYASLEPWVARHERNASRSDSNSDKPTQEDLEKLEEVAPLGVIQKYFESQADSRDSSLRRVRHRHTPSPPKMPLPNSPDPTLRSRDPVAIFPMDDLELSTDIPPAVPERSPKRLTNPRFFIRKESITSVDSDFARAAEGRFTDWDHRESEIQVPKQRNQQVRVGQAARAGSSCLGRMAPPILGHDALTASSDLGLNDLAFYLRNTGPKTDVQAANRTRAKGGPKIFKVKRKSLAARVGSVEGSPQRARQRSKIPTCAREVTTKAGAKHLRIVVRQSADMDNPTFPVAVAGQQDQKSRPRRMSMSFTEDVLVPRLASDAVERAIHGFSSFDRTSRSFSAPNIMDLATNTARKEKSPPISPKPIPVLEHPLSERPLSREEQTKARKLRDLKRIRRKEIPSTISGSPPTHHRNSDTGPGALPTPRQTPEPGSDEIIGDSAIEIEVLEESSAEKMTRLQERVMLLQRQNSSLTAALAKVVGLELEDGDLEPERVLQTTNAPVVATARKDLDKTKDQLLKGLDVDEARLRVLKLDVTDESTIADAAATCKEHFKPGDHRLQLAFFVPGLLYPEKSPAQIDAKDALLTFQTNTLGPMLMIKHFSPFLPKKSAHFDDEEELMQGMPSAASMAIMSARVGSISDNKLGGWYSYRASKAGVNQVVKTFDNHLRTASGDKALVVALHPGTVKTEFSKEFWGGVKKEKLFEKEWVAEQLVDVVKQVGLDGRGRCWDWDAIPPIVIPAFATRSDEMPNNENRDEESQKPDKGKQPATDVQPPPGASSLSHALRGDYRARNISYPNLPASAVDEELSEEPPISPRQEGSYQTTDSVPRMVDTRSPLERAIWFDQTTHTMLEQGIDVHPAPPTTLEQNSHSATVEDTESESTRILPSEHKQYIRRLPSFRLLPVPRDASDDPSAEFVIGVEQAGNWISTAVASTISAGVTSRYTINTDSGSSTAVASGGSTNVPFESTTDVACGSTPSRGTPPPHMDFRAVLATAAIKREQLTYYQQIEQIQAQSGSAEPLLIEQRNTNASPTPGVEVQEPPSDQASPPSTASSSSIDRPMTRNGKVLDAIPEEGDVHSVGSSRRQSYLTVPSRGIEDDMHSILEGTQAPPVSTEEVSVSDHNVLDTENEHGIRSDHSEIDQVASALNQTSPVTFRPTIRRQILAQDEGVDGDGQS</sequence>
<comment type="caution">
    <text evidence="3">The sequence shown here is derived from an EMBL/GenBank/DDBJ whole genome shotgun (WGS) entry which is preliminary data.</text>
</comment>
<feature type="region of interest" description="Disordered" evidence="2">
    <location>
        <begin position="214"/>
        <end position="263"/>
    </location>
</feature>
<name>A0A9P4TMK1_CURKU</name>
<feature type="region of interest" description="Disordered" evidence="2">
    <location>
        <begin position="1118"/>
        <end position="1141"/>
    </location>
</feature>
<comment type="similarity">
    <text evidence="1">Belongs to the short-chain dehydrogenases/reductases (SDR) family.</text>
</comment>
<feature type="region of interest" description="Disordered" evidence="2">
    <location>
        <begin position="1207"/>
        <end position="1244"/>
    </location>
</feature>
<feature type="compositionally biased region" description="Basic and acidic residues" evidence="2">
    <location>
        <begin position="53"/>
        <end position="63"/>
    </location>
</feature>
<dbReference type="InterPro" id="IPR036291">
    <property type="entry name" value="NAD(P)-bd_dom_sf"/>
</dbReference>
<feature type="compositionally biased region" description="Low complexity" evidence="2">
    <location>
        <begin position="1299"/>
        <end position="1314"/>
    </location>
</feature>
<feature type="region of interest" description="Disordered" evidence="2">
    <location>
        <begin position="274"/>
        <end position="293"/>
    </location>
</feature>
<dbReference type="Gene3D" id="3.40.50.720">
    <property type="entry name" value="NAD(P)-binding Rossmann-like Domain"/>
    <property type="match status" value="1"/>
</dbReference>
<feature type="region of interest" description="Disordered" evidence="2">
    <location>
        <begin position="102"/>
        <end position="150"/>
    </location>
</feature>
<feature type="region of interest" description="Disordered" evidence="2">
    <location>
        <begin position="1061"/>
        <end position="1086"/>
    </location>
</feature>
<dbReference type="PANTHER" id="PTHR43544:SF12">
    <property type="entry name" value="NAD(P)-BINDING ROSSMANN-FOLD SUPERFAMILY PROTEIN"/>
    <property type="match status" value="1"/>
</dbReference>
<feature type="compositionally biased region" description="Polar residues" evidence="2">
    <location>
        <begin position="119"/>
        <end position="143"/>
    </location>
</feature>